<evidence type="ECO:0000313" key="3">
    <source>
        <dbReference type="Proteomes" id="UP000219621"/>
    </source>
</evidence>
<dbReference type="OrthoDB" id="7360484at2"/>
<dbReference type="EMBL" id="OCNJ01000008">
    <property type="protein sequence ID" value="SOD98964.1"/>
    <property type="molecule type" value="Genomic_DNA"/>
</dbReference>
<dbReference type="RefSeq" id="WP_097280562.1">
    <property type="nucleotide sequence ID" value="NZ_OCNJ01000008.1"/>
</dbReference>
<keyword evidence="1" id="KW-1133">Transmembrane helix</keyword>
<keyword evidence="1" id="KW-0472">Membrane</keyword>
<protein>
    <submittedName>
        <fullName evidence="2">Uncharacterized protein</fullName>
    </submittedName>
</protein>
<organism evidence="2 3">
    <name type="scientific">Caenispirillum bisanense</name>
    <dbReference type="NCBI Taxonomy" id="414052"/>
    <lineage>
        <taxon>Bacteria</taxon>
        <taxon>Pseudomonadati</taxon>
        <taxon>Pseudomonadota</taxon>
        <taxon>Alphaproteobacteria</taxon>
        <taxon>Rhodospirillales</taxon>
        <taxon>Novispirillaceae</taxon>
        <taxon>Caenispirillum</taxon>
    </lineage>
</organism>
<name>A0A286GVD1_9PROT</name>
<reference evidence="2 3" key="1">
    <citation type="submission" date="2017-09" db="EMBL/GenBank/DDBJ databases">
        <authorList>
            <person name="Ehlers B."/>
            <person name="Leendertz F.H."/>
        </authorList>
    </citation>
    <scope>NUCLEOTIDE SEQUENCE [LARGE SCALE GENOMIC DNA]</scope>
    <source>
        <strain evidence="2 3">USBA 140</strain>
    </source>
</reference>
<dbReference type="Proteomes" id="UP000219621">
    <property type="component" value="Unassembled WGS sequence"/>
</dbReference>
<keyword evidence="1" id="KW-0812">Transmembrane</keyword>
<sequence>MADEKWYQNPVAKAGMAAIVIIPAILGLLMLFTESDLKRAGAEAFNFRPGEWVNPAPQQIKGTWAKDGRCQDDDSLLVIFSDGGYRWRTSRTDWGFARGKYRYDSPQAYRVFFRLQRLVQTSEDPDQVITVSGSILKKYNLKGGTSETYEKCRS</sequence>
<feature type="transmembrane region" description="Helical" evidence="1">
    <location>
        <begin position="12"/>
        <end position="32"/>
    </location>
</feature>
<accession>A0A286GVD1</accession>
<evidence type="ECO:0000256" key="1">
    <source>
        <dbReference type="SAM" id="Phobius"/>
    </source>
</evidence>
<gene>
    <name evidence="2" type="ORF">SAMN05421508_108163</name>
</gene>
<keyword evidence="3" id="KW-1185">Reference proteome</keyword>
<dbReference type="AlphaFoldDB" id="A0A286GVD1"/>
<proteinExistence type="predicted"/>
<evidence type="ECO:0000313" key="2">
    <source>
        <dbReference type="EMBL" id="SOD98964.1"/>
    </source>
</evidence>